<evidence type="ECO:0000313" key="1">
    <source>
        <dbReference type="EMBL" id="MFB9529023.1"/>
    </source>
</evidence>
<evidence type="ECO:0008006" key="3">
    <source>
        <dbReference type="Google" id="ProtNLM"/>
    </source>
</evidence>
<sequence length="89" mass="9747">MIGDYVMTKHAAGRALDMLVTADEVRAALLSPEVVYNRMDKGEQCEIRQAGRIALALKGAVVTTVLHREVEQYSRDDIAFAVLSAREAA</sequence>
<reference evidence="1 2" key="1">
    <citation type="submission" date="2024-09" db="EMBL/GenBank/DDBJ databases">
        <authorList>
            <person name="Sun Q."/>
            <person name="Mori K."/>
        </authorList>
    </citation>
    <scope>NUCLEOTIDE SEQUENCE [LARGE SCALE GENOMIC DNA]</scope>
    <source>
        <strain evidence="1 2">JCM 3323</strain>
    </source>
</reference>
<accession>A0ABV5Q0N6</accession>
<name>A0ABV5Q0N6_9ACTN</name>
<comment type="caution">
    <text evidence="1">The sequence shown here is derived from an EMBL/GenBank/DDBJ whole genome shotgun (WGS) entry which is preliminary data.</text>
</comment>
<keyword evidence="2" id="KW-1185">Reference proteome</keyword>
<organism evidence="1 2">
    <name type="scientific">Nonomuraea roseola</name>
    <dbReference type="NCBI Taxonomy" id="46179"/>
    <lineage>
        <taxon>Bacteria</taxon>
        <taxon>Bacillati</taxon>
        <taxon>Actinomycetota</taxon>
        <taxon>Actinomycetes</taxon>
        <taxon>Streptosporangiales</taxon>
        <taxon>Streptosporangiaceae</taxon>
        <taxon>Nonomuraea</taxon>
    </lineage>
</organism>
<protein>
    <recommendedName>
        <fullName evidence="3">DUF4258 domain-containing protein</fullName>
    </recommendedName>
</protein>
<dbReference type="RefSeq" id="WP_346128987.1">
    <property type="nucleotide sequence ID" value="NZ_BAAAXC010000015.1"/>
</dbReference>
<dbReference type="Proteomes" id="UP001589646">
    <property type="component" value="Unassembled WGS sequence"/>
</dbReference>
<dbReference type="EMBL" id="JBHMCE010000006">
    <property type="protein sequence ID" value="MFB9529023.1"/>
    <property type="molecule type" value="Genomic_DNA"/>
</dbReference>
<evidence type="ECO:0000313" key="2">
    <source>
        <dbReference type="Proteomes" id="UP001589646"/>
    </source>
</evidence>
<proteinExistence type="predicted"/>
<gene>
    <name evidence="1" type="ORF">ACFFRN_20595</name>
</gene>